<dbReference type="GO" id="GO:0005634">
    <property type="term" value="C:nucleus"/>
    <property type="evidence" value="ECO:0007669"/>
    <property type="project" value="UniProtKB-SubCell"/>
</dbReference>
<dbReference type="AlphaFoldDB" id="A0A9W9PAM8"/>
<dbReference type="Pfam" id="PF03221">
    <property type="entry name" value="HTH_Tnp_Tc5"/>
    <property type="match status" value="1"/>
</dbReference>
<dbReference type="SUPFAM" id="SSF46689">
    <property type="entry name" value="Homeodomain-like"/>
    <property type="match status" value="1"/>
</dbReference>
<keyword evidence="3" id="KW-0539">Nucleus</keyword>
<evidence type="ECO:0000256" key="2">
    <source>
        <dbReference type="ARBA" id="ARBA00023125"/>
    </source>
</evidence>
<gene>
    <name evidence="6" type="ORF">N7469_002127</name>
</gene>
<dbReference type="Gene3D" id="1.10.10.60">
    <property type="entry name" value="Homeodomain-like"/>
    <property type="match status" value="1"/>
</dbReference>
<dbReference type="Pfam" id="PF05225">
    <property type="entry name" value="HTH_psq"/>
    <property type="match status" value="1"/>
</dbReference>
<evidence type="ECO:0000313" key="6">
    <source>
        <dbReference type="EMBL" id="KAJ5240536.1"/>
    </source>
</evidence>
<evidence type="ECO:0000256" key="3">
    <source>
        <dbReference type="ARBA" id="ARBA00023242"/>
    </source>
</evidence>
<dbReference type="EMBL" id="JAPQKT010000002">
    <property type="protein sequence ID" value="KAJ5240536.1"/>
    <property type="molecule type" value="Genomic_DNA"/>
</dbReference>
<protein>
    <recommendedName>
        <fullName evidence="5">HTH CENPB-type domain-containing protein</fullName>
    </recommendedName>
</protein>
<dbReference type="InterPro" id="IPR009057">
    <property type="entry name" value="Homeodomain-like_sf"/>
</dbReference>
<dbReference type="InterPro" id="IPR006600">
    <property type="entry name" value="HTH_CenpB_DNA-bd_dom"/>
</dbReference>
<dbReference type="PANTHER" id="PTHR19303:SF62">
    <property type="entry name" value="HTH CENPB-TYPE DOMAIN-CONTAINING PROTEIN-RELATED"/>
    <property type="match status" value="1"/>
</dbReference>
<dbReference type="Pfam" id="PF03184">
    <property type="entry name" value="DDE_1"/>
    <property type="match status" value="1"/>
</dbReference>
<keyword evidence="2" id="KW-0238">DNA-binding</keyword>
<dbReference type="InterPro" id="IPR007889">
    <property type="entry name" value="HTH_Psq"/>
</dbReference>
<feature type="domain" description="HTH CENPB-type" evidence="5">
    <location>
        <begin position="59"/>
        <end position="128"/>
    </location>
</feature>
<reference evidence="6" key="2">
    <citation type="journal article" date="2023" name="IMA Fungus">
        <title>Comparative genomic study of the Penicillium genus elucidates a diverse pangenome and 15 lateral gene transfer events.</title>
        <authorList>
            <person name="Petersen C."/>
            <person name="Sorensen T."/>
            <person name="Nielsen M.R."/>
            <person name="Sondergaard T.E."/>
            <person name="Sorensen J.L."/>
            <person name="Fitzpatrick D.A."/>
            <person name="Frisvad J.C."/>
            <person name="Nielsen K.L."/>
        </authorList>
    </citation>
    <scope>NUCLEOTIDE SEQUENCE</scope>
    <source>
        <strain evidence="6">IBT 23319</strain>
    </source>
</reference>
<dbReference type="Proteomes" id="UP001147733">
    <property type="component" value="Unassembled WGS sequence"/>
</dbReference>
<keyword evidence="7" id="KW-1185">Reference proteome</keyword>
<dbReference type="GO" id="GO:0003677">
    <property type="term" value="F:DNA binding"/>
    <property type="evidence" value="ECO:0007669"/>
    <property type="project" value="UniProtKB-KW"/>
</dbReference>
<dbReference type="InterPro" id="IPR004875">
    <property type="entry name" value="DDE_SF_endonuclease_dom"/>
</dbReference>
<dbReference type="GeneID" id="81380214"/>
<feature type="region of interest" description="Disordered" evidence="4">
    <location>
        <begin position="392"/>
        <end position="412"/>
    </location>
</feature>
<dbReference type="OrthoDB" id="4207519at2759"/>
<dbReference type="InterPro" id="IPR050863">
    <property type="entry name" value="CenT-Element_Derived"/>
</dbReference>
<organism evidence="6 7">
    <name type="scientific">Penicillium citrinum</name>
    <dbReference type="NCBI Taxonomy" id="5077"/>
    <lineage>
        <taxon>Eukaryota</taxon>
        <taxon>Fungi</taxon>
        <taxon>Dikarya</taxon>
        <taxon>Ascomycota</taxon>
        <taxon>Pezizomycotina</taxon>
        <taxon>Eurotiomycetes</taxon>
        <taxon>Eurotiomycetidae</taxon>
        <taxon>Eurotiales</taxon>
        <taxon>Aspergillaceae</taxon>
        <taxon>Penicillium</taxon>
    </lineage>
</organism>
<evidence type="ECO:0000259" key="5">
    <source>
        <dbReference type="PROSITE" id="PS51253"/>
    </source>
</evidence>
<name>A0A9W9PAM8_PENCI</name>
<accession>A0A9W9PAM8</accession>
<dbReference type="InterPro" id="IPR036397">
    <property type="entry name" value="RNaseH_sf"/>
</dbReference>
<evidence type="ECO:0000256" key="4">
    <source>
        <dbReference type="SAM" id="MobiDB-lite"/>
    </source>
</evidence>
<feature type="compositionally biased region" description="Low complexity" evidence="4">
    <location>
        <begin position="403"/>
        <end position="412"/>
    </location>
</feature>
<dbReference type="Gene3D" id="3.30.420.10">
    <property type="entry name" value="Ribonuclease H-like superfamily/Ribonuclease H"/>
    <property type="match status" value="1"/>
</dbReference>
<comment type="subcellular location">
    <subcellularLocation>
        <location evidence="1">Nucleus</location>
    </subcellularLocation>
</comment>
<comment type="caution">
    <text evidence="6">The sequence shown here is derived from an EMBL/GenBank/DDBJ whole genome shotgun (WGS) entry which is preliminary data.</text>
</comment>
<reference evidence="6" key="1">
    <citation type="submission" date="2022-11" db="EMBL/GenBank/DDBJ databases">
        <authorList>
            <person name="Petersen C."/>
        </authorList>
    </citation>
    <scope>NUCLEOTIDE SEQUENCE</scope>
    <source>
        <strain evidence="6">IBT 23319</strain>
    </source>
</reference>
<dbReference type="PROSITE" id="PS51253">
    <property type="entry name" value="HTH_CENPB"/>
    <property type="match status" value="1"/>
</dbReference>
<dbReference type="PANTHER" id="PTHR19303">
    <property type="entry name" value="TRANSPOSON"/>
    <property type="match status" value="1"/>
</dbReference>
<sequence length="561" mass="63137">MPPIRSQRSQKLIQQEGPLLLAIQALKNGQYSSAAAARAFSVPVSTLKHRINGRQFWDEIRHPRHKFTLLEEKSMEKWLLSMDSRGASLTHAMLMLRSRELTPSDPPPKVGKNWTTEFVKRHRSLSSCLSRKYNYERALSEDPEIIFSWFKLVENTIKKYGITSDDIYNFDESGFAMGISSTQRIITSAEYHGKRGVLQPGNRAWVTAIECIGANGVVLPPYIIFKGKVFLERWLTKPPLWSLNKSSNGWTTDEIGIDWLQTHFLSNLPKRKGKYVLLILDGHSSHLTPEFDQICKENDIISLCMPAHASHLLQPLDVGCFAVLKRVYGGLVMEEMRLGVNSIDKDDFIQLYPIAREAAFKAQTIQNSFKGAGLVPLDANHVLDKLNIQLESFPSSQPPEPRPGSSSSTSDLDTLWSLSKLQKTNSRIKKGLEPSSETMTSPLKRAIDRSHDMTIRLAHELIFIQDRYAKLETANRKQLKKKAASKKQIKHQGSLRGLEEIAPDMVVEKPGGSEYIFSIHDVAEPPLEPELPPVSTVRRPVTCSGCGTKGHIYSVCPTKVF</sequence>
<dbReference type="RefSeq" id="XP_056503541.1">
    <property type="nucleotide sequence ID" value="XM_056641047.1"/>
</dbReference>
<evidence type="ECO:0000256" key="1">
    <source>
        <dbReference type="ARBA" id="ARBA00004123"/>
    </source>
</evidence>
<evidence type="ECO:0000313" key="7">
    <source>
        <dbReference type="Proteomes" id="UP001147733"/>
    </source>
</evidence>
<proteinExistence type="predicted"/>